<evidence type="ECO:0000256" key="1">
    <source>
        <dbReference type="SAM" id="Phobius"/>
    </source>
</evidence>
<keyword evidence="1" id="KW-0812">Transmembrane</keyword>
<feature type="transmembrane region" description="Helical" evidence="1">
    <location>
        <begin position="28"/>
        <end position="47"/>
    </location>
</feature>
<accession>A0AAU7CAQ1</accession>
<sequence length="113" mass="13616">MTQLLDFLVFRSWWRYRPEDSPWVFGPYHFFNLFEGCVWFVFAGLVIRRSMAGPRLVLERWYALAFLTFGLSDFREAYALDSWLIWLKLGNLIVLMRLRAAVIGRHYPESRLY</sequence>
<proteinExistence type="predicted"/>
<dbReference type="AlphaFoldDB" id="A0AAU7CAQ1"/>
<evidence type="ECO:0000313" key="2">
    <source>
        <dbReference type="EMBL" id="XBH02195.1"/>
    </source>
</evidence>
<reference evidence="2" key="1">
    <citation type="submission" date="2024-05" db="EMBL/GenBank/DDBJ databases">
        <title>Planctomycetes of the genus Singulisphaera possess chitinolytic capabilities.</title>
        <authorList>
            <person name="Ivanova A."/>
        </authorList>
    </citation>
    <scope>NUCLEOTIDE SEQUENCE</scope>
    <source>
        <strain evidence="2">Ch08T</strain>
    </source>
</reference>
<gene>
    <name evidence="2" type="ORF">V5E97_28235</name>
</gene>
<protein>
    <submittedName>
        <fullName evidence="2">Uncharacterized protein</fullName>
    </submittedName>
</protein>
<dbReference type="EMBL" id="CP155447">
    <property type="protein sequence ID" value="XBH02195.1"/>
    <property type="molecule type" value="Genomic_DNA"/>
</dbReference>
<dbReference type="RefSeq" id="WP_406694936.1">
    <property type="nucleotide sequence ID" value="NZ_CP155447.1"/>
</dbReference>
<name>A0AAU7CAQ1_9BACT</name>
<keyword evidence="1" id="KW-0472">Membrane</keyword>
<organism evidence="2">
    <name type="scientific">Singulisphaera sp. Ch08</name>
    <dbReference type="NCBI Taxonomy" id="3120278"/>
    <lineage>
        <taxon>Bacteria</taxon>
        <taxon>Pseudomonadati</taxon>
        <taxon>Planctomycetota</taxon>
        <taxon>Planctomycetia</taxon>
        <taxon>Isosphaerales</taxon>
        <taxon>Isosphaeraceae</taxon>
        <taxon>Singulisphaera</taxon>
    </lineage>
</organism>
<keyword evidence="1" id="KW-1133">Transmembrane helix</keyword>